<sequence>ARFAAARAGKENLVSCFEGPIAIAFGYGDITVPARVLTSYISDSKGNLSIKGGFWGDRLLTPEEVMTLSTLPPREILLARVLGQMKSPVSALLGCLTTPIRGIVGVLQARIRQLEGE</sequence>
<dbReference type="Gene3D" id="6.10.250.290">
    <property type="match status" value="1"/>
</dbReference>
<organism evidence="2">
    <name type="scientific">marine sediment metagenome</name>
    <dbReference type="NCBI Taxonomy" id="412755"/>
    <lineage>
        <taxon>unclassified sequences</taxon>
        <taxon>metagenomes</taxon>
        <taxon>ecological metagenomes</taxon>
    </lineage>
</organism>
<dbReference type="InterPro" id="IPR043141">
    <property type="entry name" value="Ribosomal_uL10-like_sf"/>
</dbReference>
<dbReference type="EMBL" id="BARV01010375">
    <property type="protein sequence ID" value="GAI11470.1"/>
    <property type="molecule type" value="Genomic_DNA"/>
</dbReference>
<reference evidence="2" key="1">
    <citation type="journal article" date="2014" name="Front. Microbiol.">
        <title>High frequency of phylogenetically diverse reductive dehalogenase-homologous genes in deep subseafloor sedimentary metagenomes.</title>
        <authorList>
            <person name="Kawai M."/>
            <person name="Futagami T."/>
            <person name="Toyoda A."/>
            <person name="Takaki Y."/>
            <person name="Nishi S."/>
            <person name="Hori S."/>
            <person name="Arai W."/>
            <person name="Tsubouchi T."/>
            <person name="Morono Y."/>
            <person name="Uchiyama I."/>
            <person name="Ito T."/>
            <person name="Fujiyama A."/>
            <person name="Inagaki F."/>
            <person name="Takami H."/>
        </authorList>
    </citation>
    <scope>NUCLEOTIDE SEQUENCE</scope>
    <source>
        <strain evidence="2">Expedition CK06-06</strain>
    </source>
</reference>
<comment type="similarity">
    <text evidence="1">Belongs to the universal ribosomal protein uL10 family.</text>
</comment>
<evidence type="ECO:0000313" key="2">
    <source>
        <dbReference type="EMBL" id="GAI11470.1"/>
    </source>
</evidence>
<gene>
    <name evidence="2" type="ORF">S06H3_20099</name>
</gene>
<name>X1M9X7_9ZZZZ</name>
<dbReference type="PANTHER" id="PTHR11560">
    <property type="entry name" value="39S RIBOSOMAL PROTEIN L10, MITOCHONDRIAL"/>
    <property type="match status" value="1"/>
</dbReference>
<feature type="non-terminal residue" evidence="2">
    <location>
        <position position="1"/>
    </location>
</feature>
<dbReference type="CDD" id="cd05797">
    <property type="entry name" value="Ribosomal_L10"/>
    <property type="match status" value="1"/>
</dbReference>
<dbReference type="SUPFAM" id="SSF160369">
    <property type="entry name" value="Ribosomal protein L10-like"/>
    <property type="match status" value="1"/>
</dbReference>
<comment type="caution">
    <text evidence="2">The sequence shown here is derived from an EMBL/GenBank/DDBJ whole genome shotgun (WGS) entry which is preliminary data.</text>
</comment>
<protein>
    <recommendedName>
        <fullName evidence="3">50S ribosomal protein L10</fullName>
    </recommendedName>
</protein>
<dbReference type="Gene3D" id="3.30.70.1730">
    <property type="match status" value="1"/>
</dbReference>
<evidence type="ECO:0008006" key="3">
    <source>
        <dbReference type="Google" id="ProtNLM"/>
    </source>
</evidence>
<evidence type="ECO:0000256" key="1">
    <source>
        <dbReference type="ARBA" id="ARBA00008889"/>
    </source>
</evidence>
<accession>X1M9X7</accession>
<proteinExistence type="inferred from homology"/>
<dbReference type="AlphaFoldDB" id="X1M9X7"/>
<dbReference type="InterPro" id="IPR047865">
    <property type="entry name" value="Ribosomal_uL10_bac_type"/>
</dbReference>